<evidence type="ECO:0000313" key="2">
    <source>
        <dbReference type="Proteomes" id="UP000784294"/>
    </source>
</evidence>
<organism evidence="1 2">
    <name type="scientific">Protopolystoma xenopodis</name>
    <dbReference type="NCBI Taxonomy" id="117903"/>
    <lineage>
        <taxon>Eukaryota</taxon>
        <taxon>Metazoa</taxon>
        <taxon>Spiralia</taxon>
        <taxon>Lophotrochozoa</taxon>
        <taxon>Platyhelminthes</taxon>
        <taxon>Monogenea</taxon>
        <taxon>Polyopisthocotylea</taxon>
        <taxon>Polystomatidea</taxon>
        <taxon>Polystomatidae</taxon>
        <taxon>Protopolystoma</taxon>
    </lineage>
</organism>
<dbReference type="Proteomes" id="UP000784294">
    <property type="component" value="Unassembled WGS sequence"/>
</dbReference>
<sequence length="114" mass="12697">LAFIEEVIVPRSDNITEKDEKLRDQSTGNQKIHSTCATFPVDCVNMPATTGERWTDIVSTRVEDQVLQLAAEVGRTDLDRENTRASTINALYGRFNKSLIPNITSRNCGNEGDI</sequence>
<dbReference type="EMBL" id="CAAALY010110873">
    <property type="protein sequence ID" value="VEL30270.1"/>
    <property type="molecule type" value="Genomic_DNA"/>
</dbReference>
<gene>
    <name evidence="1" type="ORF">PXEA_LOCUS23710</name>
</gene>
<protein>
    <submittedName>
        <fullName evidence="1">Uncharacterized protein</fullName>
    </submittedName>
</protein>
<feature type="non-terminal residue" evidence="1">
    <location>
        <position position="1"/>
    </location>
</feature>
<evidence type="ECO:0000313" key="1">
    <source>
        <dbReference type="EMBL" id="VEL30270.1"/>
    </source>
</evidence>
<comment type="caution">
    <text evidence="1">The sequence shown here is derived from an EMBL/GenBank/DDBJ whole genome shotgun (WGS) entry which is preliminary data.</text>
</comment>
<dbReference type="AlphaFoldDB" id="A0A3S5ARJ7"/>
<name>A0A3S5ARJ7_9PLAT</name>
<keyword evidence="2" id="KW-1185">Reference proteome</keyword>
<reference evidence="1" key="1">
    <citation type="submission" date="2018-11" db="EMBL/GenBank/DDBJ databases">
        <authorList>
            <consortium name="Pathogen Informatics"/>
        </authorList>
    </citation>
    <scope>NUCLEOTIDE SEQUENCE</scope>
</reference>
<accession>A0A3S5ARJ7</accession>
<proteinExistence type="predicted"/>